<proteinExistence type="predicted"/>
<name>A0A077PDN8_XENBV</name>
<evidence type="ECO:0000313" key="2">
    <source>
        <dbReference type="Proteomes" id="UP000028500"/>
    </source>
</evidence>
<dbReference type="HOGENOM" id="CLU_027425_0_0_6"/>
<dbReference type="AlphaFoldDB" id="A0A077PDN8"/>
<reference evidence="1" key="1">
    <citation type="submission" date="2013-07" db="EMBL/GenBank/DDBJ databases">
        <title>Sub-species coevolution in mutualistic symbiosis.</title>
        <authorList>
            <person name="Murfin K."/>
            <person name="Klassen J."/>
            <person name="Lee M."/>
            <person name="Forst S."/>
            <person name="Stock P."/>
            <person name="Goodrich-Blair H."/>
        </authorList>
    </citation>
    <scope>NUCLEOTIDE SEQUENCE [LARGE SCALE GENOMIC DNA]</scope>
    <source>
        <strain evidence="1">Kraussei Quebec</strain>
    </source>
</reference>
<comment type="caution">
    <text evidence="1">The sequence shown here is derived from an EMBL/GenBank/DDBJ whole genome shotgun (WGS) entry which is preliminary data.</text>
</comment>
<gene>
    <name evidence="1" type="ORF">XBKQ1_1540005</name>
</gene>
<dbReference type="EMBL" id="CBSY010000062">
    <property type="protein sequence ID" value="CDH18766.1"/>
    <property type="molecule type" value="Genomic_DNA"/>
</dbReference>
<evidence type="ECO:0000313" key="1">
    <source>
        <dbReference type="EMBL" id="CDH18766.1"/>
    </source>
</evidence>
<sequence length="519" mass="56952">MSDTISVSLASGSSVIIGQNLTLTVTLTSDTQISSNTNVYVQNRKNINVLDYSDIKIIGDGTTASLTIDLEVSRNLNSNDTIRFKILRTDTSESIGIKYTAKTLDINSIKLYLDTDYLHLPKHENDSPTGNFCRVMATIKDEQNSILPNVPVFISSDNPDYLELVDLYFFDQQTKINVEKSGDNKGFTLISNNNGRLIFYIYPKLPNPVVLNLYSIIDGVTGETPADKILSILSKDPADRRELLPAPKIDGFNGGDLNTGGSTTFYVEVPSYEDAQIGDVIHFLVDRADHHYVHTLQDLSKLGNYFIFLPFSMLPKGVACKFSYLVVHPDNTKNYSEPLELTFTGESWPSATFYDACVVYSSLGTDNPNNIVEQADPVDCADIEQDSIINCNTIQKNKNNKDDAGLFVQITGTNDISDKTKPPLGGDITLTLSITSNPRVVHYSFSGYIPSQPGADGTTAVATIGIDHKWLTGCGKYENCQTGLITFTYSVTSDNQTAYSSTWKGRIDTIPSGAIDCGD</sequence>
<organism evidence="1 2">
    <name type="scientific">Xenorhabdus bovienii str. kraussei Quebec</name>
    <dbReference type="NCBI Taxonomy" id="1398203"/>
    <lineage>
        <taxon>Bacteria</taxon>
        <taxon>Pseudomonadati</taxon>
        <taxon>Pseudomonadota</taxon>
        <taxon>Gammaproteobacteria</taxon>
        <taxon>Enterobacterales</taxon>
        <taxon>Morganellaceae</taxon>
        <taxon>Xenorhabdus</taxon>
    </lineage>
</organism>
<dbReference type="OrthoDB" id="6460809at2"/>
<keyword evidence="2" id="KW-1185">Reference proteome</keyword>
<protein>
    <submittedName>
        <fullName evidence="1">Uncharacterized protein</fullName>
    </submittedName>
</protein>
<accession>A0A077PDN8</accession>
<dbReference type="Proteomes" id="UP000028500">
    <property type="component" value="Unassembled WGS sequence"/>
</dbReference>
<dbReference type="RefSeq" id="WP_038246323.1">
    <property type="nucleotide sequence ID" value="NZ_CAWLZI010000144.1"/>
</dbReference>